<feature type="binding site" evidence="9">
    <location>
        <position position="92"/>
    </location>
    <ligand>
        <name>substrate</name>
    </ligand>
</feature>
<keyword evidence="7" id="KW-0642">Proline metabolism</keyword>
<evidence type="ECO:0000256" key="9">
    <source>
        <dbReference type="PIRSR" id="PIRSR000196-1"/>
    </source>
</evidence>
<dbReference type="Gene3D" id="3.20.20.220">
    <property type="match status" value="1"/>
</dbReference>
<feature type="domain" description="Proline dehydrogenase" evidence="11">
    <location>
        <begin position="37"/>
        <end position="288"/>
    </location>
</feature>
<dbReference type="InterPro" id="IPR008219">
    <property type="entry name" value="PRODH_bac_arc"/>
</dbReference>
<keyword evidence="6" id="KW-0560">Oxidoreductase</keyword>
<feature type="binding site" evidence="10">
    <location>
        <begin position="218"/>
        <end position="219"/>
    </location>
    <ligand>
        <name>FAD</name>
        <dbReference type="ChEBI" id="CHEBI:57692"/>
    </ligand>
</feature>
<gene>
    <name evidence="12" type="ORF">JF888_12615</name>
</gene>
<keyword evidence="3" id="KW-0285">Flavoprotein</keyword>
<accession>A0A934K919</accession>
<dbReference type="PIRSF" id="PIRSF000196">
    <property type="entry name" value="Pro_dehydrog"/>
    <property type="match status" value="1"/>
</dbReference>
<dbReference type="AlphaFoldDB" id="A0A934K919"/>
<sequence>MPRLLDRAMAGTVQLLPRRIVRRVSERYIAGETLADALATVRRLSAGGCLGTVDLLGEHVTSRQQPLATKAAYREAIQRLAEEKLPAGVSVKPTALGLAVDRDLCLQSLREVAAAAAQHGRFMRVDMEESHYTTSTLELVHELHADHANVGAVIQARLRRSPDDIEGLLRERISVRLCKGIYQEPPDVALQDFDQIRTAYLRLLDRLLEAGCYVGIATHDRWLAERSLEIVRHHGLGRHQYEFQMLMGVAEPLRRRLVTARHRVRVYVPYGGDWYAYSLRRLQENPQIATSIALSLIGRATVTSR</sequence>
<evidence type="ECO:0000313" key="13">
    <source>
        <dbReference type="Proteomes" id="UP000620075"/>
    </source>
</evidence>
<evidence type="ECO:0000256" key="4">
    <source>
        <dbReference type="ARBA" id="ARBA00022741"/>
    </source>
</evidence>
<evidence type="ECO:0000256" key="3">
    <source>
        <dbReference type="ARBA" id="ARBA00022630"/>
    </source>
</evidence>
<evidence type="ECO:0000256" key="2">
    <source>
        <dbReference type="ARBA" id="ARBA00012695"/>
    </source>
</evidence>
<evidence type="ECO:0000256" key="6">
    <source>
        <dbReference type="ARBA" id="ARBA00023002"/>
    </source>
</evidence>
<dbReference type="PANTHER" id="PTHR13914">
    <property type="entry name" value="PROLINE OXIDASE"/>
    <property type="match status" value="1"/>
</dbReference>
<dbReference type="GO" id="GO:0000166">
    <property type="term" value="F:nucleotide binding"/>
    <property type="evidence" value="ECO:0007669"/>
    <property type="project" value="UniProtKB-KW"/>
</dbReference>
<comment type="cofactor">
    <cofactor evidence="10">
        <name>FAD</name>
        <dbReference type="ChEBI" id="CHEBI:57692"/>
    </cofactor>
    <text evidence="10">Binds 1 FAD per subunit.</text>
</comment>
<dbReference type="Pfam" id="PF01619">
    <property type="entry name" value="Pro_dh"/>
    <property type="match status" value="1"/>
</dbReference>
<dbReference type="RefSeq" id="WP_338180935.1">
    <property type="nucleotide sequence ID" value="NZ_JAEKNQ010000048.1"/>
</dbReference>
<dbReference type="InterPro" id="IPR029041">
    <property type="entry name" value="FAD-linked_oxidoreductase-like"/>
</dbReference>
<evidence type="ECO:0000256" key="10">
    <source>
        <dbReference type="PIRSR" id="PIRSR000196-2"/>
    </source>
</evidence>
<dbReference type="EC" id="1.5.5.2" evidence="2"/>
<keyword evidence="4 10" id="KW-0547">Nucleotide-binding</keyword>
<dbReference type="GO" id="GO:0004657">
    <property type="term" value="F:proline dehydrogenase activity"/>
    <property type="evidence" value="ECO:0007669"/>
    <property type="project" value="UniProtKB-EC"/>
</dbReference>
<dbReference type="EMBL" id="JAEKNQ010000048">
    <property type="protein sequence ID" value="MBJ7604016.1"/>
    <property type="molecule type" value="Genomic_DNA"/>
</dbReference>
<dbReference type="Proteomes" id="UP000620075">
    <property type="component" value="Unassembled WGS sequence"/>
</dbReference>
<dbReference type="SUPFAM" id="SSF51730">
    <property type="entry name" value="FAD-linked oxidoreductase"/>
    <property type="match status" value="1"/>
</dbReference>
<dbReference type="GO" id="GO:0010133">
    <property type="term" value="P:L-proline catabolic process to L-glutamate"/>
    <property type="evidence" value="ECO:0007669"/>
    <property type="project" value="InterPro"/>
</dbReference>
<feature type="binding site" evidence="9">
    <location>
        <position position="280"/>
    </location>
    <ligand>
        <name>substrate</name>
    </ligand>
</feature>
<feature type="binding site" evidence="9">
    <location>
        <position position="281"/>
    </location>
    <ligand>
        <name>substrate</name>
    </ligand>
</feature>
<keyword evidence="5 10" id="KW-0274">FAD</keyword>
<feature type="binding site" evidence="10">
    <location>
        <position position="127"/>
    </location>
    <ligand>
        <name>FAD</name>
        <dbReference type="ChEBI" id="CHEBI:57692"/>
    </ligand>
</feature>
<dbReference type="InterPro" id="IPR015659">
    <property type="entry name" value="Proline_oxidase"/>
</dbReference>
<comment type="caution">
    <text evidence="12">The sequence shown here is derived from an EMBL/GenBank/DDBJ whole genome shotgun (WGS) entry which is preliminary data.</text>
</comment>
<comment type="pathway">
    <text evidence="1">Amino-acid degradation; L-proline degradation into L-glutamate; L-glutamate from L-proline: step 1/2.</text>
</comment>
<evidence type="ECO:0000256" key="5">
    <source>
        <dbReference type="ARBA" id="ARBA00022827"/>
    </source>
</evidence>
<evidence type="ECO:0000256" key="7">
    <source>
        <dbReference type="ARBA" id="ARBA00023062"/>
    </source>
</evidence>
<feature type="binding site" evidence="10">
    <location>
        <position position="155"/>
    </location>
    <ligand>
        <name>FAD</name>
        <dbReference type="ChEBI" id="CHEBI:57692"/>
    </ligand>
</feature>
<reference evidence="12 13" key="1">
    <citation type="submission" date="2020-10" db="EMBL/GenBank/DDBJ databases">
        <title>Ca. Dormibacterota MAGs.</title>
        <authorList>
            <person name="Montgomery K."/>
        </authorList>
    </citation>
    <scope>NUCLEOTIDE SEQUENCE [LARGE SCALE GENOMIC DNA]</scope>
    <source>
        <strain evidence="12">SC8811_S16_3</strain>
    </source>
</reference>
<proteinExistence type="predicted"/>
<evidence type="ECO:0000259" key="11">
    <source>
        <dbReference type="Pfam" id="PF01619"/>
    </source>
</evidence>
<organism evidence="12 13">
    <name type="scientific">Candidatus Dormiibacter inghamiae</name>
    <dbReference type="NCBI Taxonomy" id="3127013"/>
    <lineage>
        <taxon>Bacteria</taxon>
        <taxon>Bacillati</taxon>
        <taxon>Candidatus Dormiibacterota</taxon>
        <taxon>Candidatus Dormibacteria</taxon>
        <taxon>Candidatus Dormibacterales</taxon>
        <taxon>Candidatus Dormibacteraceae</taxon>
        <taxon>Candidatus Dormiibacter</taxon>
    </lineage>
</organism>
<dbReference type="PANTHER" id="PTHR13914:SF0">
    <property type="entry name" value="PROLINE DEHYDROGENASE 1, MITOCHONDRIAL"/>
    <property type="match status" value="1"/>
</dbReference>
<evidence type="ECO:0000256" key="8">
    <source>
        <dbReference type="ARBA" id="ARBA00048779"/>
    </source>
</evidence>
<name>A0A934K919_9BACT</name>
<protein>
    <recommendedName>
        <fullName evidence="2">proline dehydrogenase</fullName>
        <ecNumber evidence="2">1.5.5.2</ecNumber>
    </recommendedName>
</protein>
<comment type="catalytic activity">
    <reaction evidence="8">
        <text>L-proline + a quinone = (S)-1-pyrroline-5-carboxylate + a quinol + H(+)</text>
        <dbReference type="Rhea" id="RHEA:23784"/>
        <dbReference type="ChEBI" id="CHEBI:15378"/>
        <dbReference type="ChEBI" id="CHEBI:17388"/>
        <dbReference type="ChEBI" id="CHEBI:24646"/>
        <dbReference type="ChEBI" id="CHEBI:60039"/>
        <dbReference type="ChEBI" id="CHEBI:132124"/>
        <dbReference type="EC" id="1.5.5.2"/>
    </reaction>
</comment>
<evidence type="ECO:0000256" key="1">
    <source>
        <dbReference type="ARBA" id="ARBA00004739"/>
    </source>
</evidence>
<dbReference type="InterPro" id="IPR002872">
    <property type="entry name" value="Proline_DH_dom"/>
</dbReference>
<evidence type="ECO:0000313" key="12">
    <source>
        <dbReference type="EMBL" id="MBJ7604016.1"/>
    </source>
</evidence>